<reference evidence="5 6" key="1">
    <citation type="submission" date="2022-12" db="EMBL/GenBank/DDBJ databases">
        <title>Sphingomonas abieness sp. nov., an endophytic bacterium isolated from Abies koreana.</title>
        <authorList>
            <person name="Jiang L."/>
            <person name="Lee J."/>
        </authorList>
    </citation>
    <scope>NUCLEOTIDE SEQUENCE [LARGE SCALE GENOMIC DNA]</scope>
    <source>
        <strain evidence="6">PAMB 00755</strain>
    </source>
</reference>
<dbReference type="SUPFAM" id="SSF53474">
    <property type="entry name" value="alpha/beta-Hydrolases"/>
    <property type="match status" value="1"/>
</dbReference>
<dbReference type="InterPro" id="IPR029058">
    <property type="entry name" value="AB_hydrolase_fold"/>
</dbReference>
<dbReference type="PANTHER" id="PTHR48081:SF30">
    <property type="entry name" value="ACETYL-HYDROLASE LIPR-RELATED"/>
    <property type="match status" value="1"/>
</dbReference>
<dbReference type="Gene3D" id="3.40.50.1820">
    <property type="entry name" value="alpha/beta hydrolase"/>
    <property type="match status" value="1"/>
</dbReference>
<evidence type="ECO:0000259" key="4">
    <source>
        <dbReference type="Pfam" id="PF07859"/>
    </source>
</evidence>
<evidence type="ECO:0000256" key="2">
    <source>
        <dbReference type="ARBA" id="ARBA00022801"/>
    </source>
</evidence>
<dbReference type="RefSeq" id="WP_270075991.1">
    <property type="nucleotide sequence ID" value="NZ_CP115174.1"/>
</dbReference>
<dbReference type="Pfam" id="PF07859">
    <property type="entry name" value="Abhydrolase_3"/>
    <property type="match status" value="1"/>
</dbReference>
<dbReference type="PANTHER" id="PTHR48081">
    <property type="entry name" value="AB HYDROLASE SUPERFAMILY PROTEIN C4A8.06C"/>
    <property type="match status" value="1"/>
</dbReference>
<feature type="active site" evidence="3">
    <location>
        <position position="165"/>
    </location>
</feature>
<feature type="domain" description="Alpha/beta hydrolase fold-3" evidence="4">
    <location>
        <begin position="91"/>
        <end position="292"/>
    </location>
</feature>
<comment type="similarity">
    <text evidence="1">Belongs to the 'GDXG' lipolytic enzyme family.</text>
</comment>
<dbReference type="GO" id="GO:0016787">
    <property type="term" value="F:hydrolase activity"/>
    <property type="evidence" value="ECO:0007669"/>
    <property type="project" value="UniProtKB-KW"/>
</dbReference>
<protein>
    <submittedName>
        <fullName evidence="5">Alpha/beta hydrolase</fullName>
    </submittedName>
</protein>
<evidence type="ECO:0000313" key="6">
    <source>
        <dbReference type="Proteomes" id="UP001210865"/>
    </source>
</evidence>
<evidence type="ECO:0000256" key="1">
    <source>
        <dbReference type="ARBA" id="ARBA00010515"/>
    </source>
</evidence>
<dbReference type="EMBL" id="CP115174">
    <property type="protein sequence ID" value="WBO21342.1"/>
    <property type="molecule type" value="Genomic_DNA"/>
</dbReference>
<keyword evidence="6" id="KW-1185">Reference proteome</keyword>
<evidence type="ECO:0000313" key="5">
    <source>
        <dbReference type="EMBL" id="WBO21342.1"/>
    </source>
</evidence>
<name>A0ABY7NII6_9SPHN</name>
<accession>A0ABY7NII6</accession>
<gene>
    <name evidence="5" type="ORF">PBT88_14255</name>
</gene>
<keyword evidence="2 5" id="KW-0378">Hydrolase</keyword>
<evidence type="ECO:0000256" key="3">
    <source>
        <dbReference type="PROSITE-ProRule" id="PRU10038"/>
    </source>
</evidence>
<dbReference type="PROSITE" id="PS01174">
    <property type="entry name" value="LIPASE_GDXG_SER"/>
    <property type="match status" value="1"/>
</dbReference>
<dbReference type="InterPro" id="IPR050300">
    <property type="entry name" value="GDXG_lipolytic_enzyme"/>
</dbReference>
<sequence>MASTAASASPPPAGWASDPGVSAPLRHVRAIIADHLTHGPTDPTLAQRRAWRDALYDAIALPPDVVSTPVRDGAVRGLWQSSPGARHDHVLLYIHGGGYEIGSVRSWRVISAVLARRMGVRAFSVDYPLAPEAHFPAPVDNVVAAYRWLLAQGIGAHDIVFAGDSSGGGLTAAALLQLRMLGLPEPAGALLISPWLDLTNSGKSIDDPPGYDPFNPRAGLESFAHDYLAGHPATDPLASPLFGDLHGLPPLLIQVGGDEALLDDSVRFARRAGSEQVAVTMQVWPHMFHEFQAWAPDLPAASAAMDDAATFLDRALADAR</sequence>
<dbReference type="Proteomes" id="UP001210865">
    <property type="component" value="Chromosome"/>
</dbReference>
<dbReference type="InterPro" id="IPR033140">
    <property type="entry name" value="Lipase_GDXG_put_SER_AS"/>
</dbReference>
<organism evidence="5 6">
    <name type="scientific">Sphingomonas abietis</name>
    <dbReference type="NCBI Taxonomy" id="3012344"/>
    <lineage>
        <taxon>Bacteria</taxon>
        <taxon>Pseudomonadati</taxon>
        <taxon>Pseudomonadota</taxon>
        <taxon>Alphaproteobacteria</taxon>
        <taxon>Sphingomonadales</taxon>
        <taxon>Sphingomonadaceae</taxon>
        <taxon>Sphingomonas</taxon>
    </lineage>
</organism>
<proteinExistence type="inferred from homology"/>
<dbReference type="InterPro" id="IPR013094">
    <property type="entry name" value="AB_hydrolase_3"/>
</dbReference>